<organism evidence="2 3">
    <name type="scientific">Pseudonocardia adelaidensis</name>
    <dbReference type="NCBI Taxonomy" id="648754"/>
    <lineage>
        <taxon>Bacteria</taxon>
        <taxon>Bacillati</taxon>
        <taxon>Actinomycetota</taxon>
        <taxon>Actinomycetes</taxon>
        <taxon>Pseudonocardiales</taxon>
        <taxon>Pseudonocardiaceae</taxon>
        <taxon>Pseudonocardia</taxon>
    </lineage>
</organism>
<dbReference type="SUPFAM" id="SSF54637">
    <property type="entry name" value="Thioesterase/thiol ester dehydrase-isomerase"/>
    <property type="match status" value="1"/>
</dbReference>
<keyword evidence="3" id="KW-1185">Reference proteome</keyword>
<evidence type="ECO:0000313" key="2">
    <source>
        <dbReference type="EMBL" id="GAA5126264.1"/>
    </source>
</evidence>
<sequence>MSTYLTVGTTQAVTYRVGRENMVQRLLPGVPEFLHKPEVMASGWLLGVCEWPAMLAISRFTRDDECSLGTRFELTHVAPVPAGATLTVEARCTLAEGRYSEWRVDARDDVELVASGVLGFCVVGLERFTTRRLDPKSALLQQQGALGRRPPPSGPVEHEALACAVAMA</sequence>
<dbReference type="InterPro" id="IPR029069">
    <property type="entry name" value="HotDog_dom_sf"/>
</dbReference>
<dbReference type="InterPro" id="IPR025540">
    <property type="entry name" value="FlK"/>
</dbReference>
<dbReference type="InterPro" id="IPR054485">
    <property type="entry name" value="FlK-like_dom"/>
</dbReference>
<dbReference type="PANTHER" id="PTHR36934:SF1">
    <property type="entry name" value="THIOESTERASE DOMAIN-CONTAINING PROTEIN"/>
    <property type="match status" value="1"/>
</dbReference>
<name>A0ABP9NLN9_9PSEU</name>
<protein>
    <recommendedName>
        <fullName evidence="1">Fluoroacetyl-CoA-specific thioesterase-like domain-containing protein</fullName>
    </recommendedName>
</protein>
<dbReference type="Pfam" id="PF22636">
    <property type="entry name" value="FlK"/>
    <property type="match status" value="1"/>
</dbReference>
<reference evidence="3" key="1">
    <citation type="journal article" date="2019" name="Int. J. Syst. Evol. Microbiol.">
        <title>The Global Catalogue of Microorganisms (GCM) 10K type strain sequencing project: providing services to taxonomists for standard genome sequencing and annotation.</title>
        <authorList>
            <consortium name="The Broad Institute Genomics Platform"/>
            <consortium name="The Broad Institute Genome Sequencing Center for Infectious Disease"/>
            <person name="Wu L."/>
            <person name="Ma J."/>
        </authorList>
    </citation>
    <scope>NUCLEOTIDE SEQUENCE [LARGE SCALE GENOMIC DNA]</scope>
    <source>
        <strain evidence="3">JCM 18302</strain>
    </source>
</reference>
<feature type="domain" description="Fluoroacetyl-CoA-specific thioesterase-like" evidence="1">
    <location>
        <begin position="37"/>
        <end position="121"/>
    </location>
</feature>
<dbReference type="PANTHER" id="PTHR36934">
    <property type="entry name" value="BLR0278 PROTEIN"/>
    <property type="match status" value="1"/>
</dbReference>
<proteinExistence type="predicted"/>
<comment type="caution">
    <text evidence="2">The sequence shown here is derived from an EMBL/GenBank/DDBJ whole genome shotgun (WGS) entry which is preliminary data.</text>
</comment>
<evidence type="ECO:0000259" key="1">
    <source>
        <dbReference type="Pfam" id="PF22636"/>
    </source>
</evidence>
<dbReference type="Gene3D" id="3.10.129.10">
    <property type="entry name" value="Hotdog Thioesterase"/>
    <property type="match status" value="1"/>
</dbReference>
<dbReference type="EMBL" id="BAABJO010000015">
    <property type="protein sequence ID" value="GAA5126264.1"/>
    <property type="molecule type" value="Genomic_DNA"/>
</dbReference>
<dbReference type="Proteomes" id="UP001500804">
    <property type="component" value="Unassembled WGS sequence"/>
</dbReference>
<dbReference type="RefSeq" id="WP_345606914.1">
    <property type="nucleotide sequence ID" value="NZ_BAABJO010000015.1"/>
</dbReference>
<evidence type="ECO:0000313" key="3">
    <source>
        <dbReference type="Proteomes" id="UP001500804"/>
    </source>
</evidence>
<dbReference type="CDD" id="cd03440">
    <property type="entry name" value="hot_dog"/>
    <property type="match status" value="1"/>
</dbReference>
<accession>A0ABP9NLN9</accession>
<gene>
    <name evidence="2" type="ORF">GCM10023320_41850</name>
</gene>